<dbReference type="Pfam" id="PF00873">
    <property type="entry name" value="ACR_tran"/>
    <property type="match status" value="1"/>
</dbReference>
<feature type="transmembrane region" description="Helical" evidence="1">
    <location>
        <begin position="864"/>
        <end position="883"/>
    </location>
</feature>
<dbReference type="InterPro" id="IPR027463">
    <property type="entry name" value="AcrB_DN_DC_subdom"/>
</dbReference>
<sequence length="1038" mass="112290">MMEGLIRRGTLLTVIALVICVLGVLAAFRVPVQMIPDLEVRRISVETSWAGATPQDIEKEILIEQEDYLRTIPGLARLKSQATTGLAQIELEFPFGVDITRALLDVNNALSQVPAYPENVDQPTVSATSFSQNSFMYFRVTAEPGNPLGLDLDLMQDFIEDNVRPRMERVPGVAQVQVGGGAARQVQIEVDAAALAERGLSLSELRDAVRARNRDRSAGDIDSGKRRYLLRTVGRFEELEDLREMVVAQRGDTLVRLRDVATVRLDHFEPRSLSFTDGEPTLGMSVRRLSGSNVVQIKRDLMPVIDDINQRVLEPAGLRMRLISDDVRYVEASVANVWQNLVLGACLATLVMFVFLRSLPATLVGVLGIPICTIAAFMGLLAFGRTINVISLAGVAFSIGMTLDNSIVVLEAIERERRRGLERMAAAVAGVRRVWPAVLASTMTTVLVFAPILFIREEAGQLYSDVAVAISSAILVSMLVATTLVPAASVHMRFGDTAGRHEPAGRFKRVVIQLVDALIASAARRWMYLAGVVVVTAGVIVGLTPPAEYLPEGEEPKTFARMIAPPGYNLSEMSEVAQRVQTDLQPYVGDDPARFERGETDVPAMAYMNLSVDPAGLRIIAETVNPAHIDALMAALTARYREEPGMRAFAARGSIISSNDGGTRSVNVDISGAQLVDLFVAARAVYDRAGEALNNPQIGSEPSSLSLTQPLIQIRPDWARLAELGLTAEAFGYAVAVLSDGAFVDEFFIGDDKVDMFLYGAQGYRQSLGELQDLPLHTPRGVVPLSAVADFVEVADTDQIRRINGRRTVTLNIIAPREIPLEQAVRIVQGDVLDALQSEGKIPPGVLLDISGAADQLDATREALSGNFVVAVMLCFLLLVAIFTHWGYPLIILTTVPLGIAGGIAGLALMNVFVAQPFDMISMLGFLILLGTVVNNPILIVDQARHNLKERGMAVKQAVSSAVESRLRPILMSTITTLCGLSPLVFVPGAGTELYRGVGAIVLFGLLFSTAVTLTFLPVLLTQILGIAQRRAVRQAGL</sequence>
<dbReference type="SUPFAM" id="SSF82714">
    <property type="entry name" value="Multidrug efflux transporter AcrB TolC docking domain, DN and DC subdomains"/>
    <property type="match status" value="2"/>
</dbReference>
<dbReference type="EMBL" id="AQQV01000005">
    <property type="protein sequence ID" value="ORE85269.1"/>
    <property type="molecule type" value="Genomic_DNA"/>
</dbReference>
<feature type="transmembrane region" description="Helical" evidence="1">
    <location>
        <begin position="526"/>
        <end position="544"/>
    </location>
</feature>
<dbReference type="Gene3D" id="1.20.1640.10">
    <property type="entry name" value="Multidrug efflux transporter AcrB transmembrane domain"/>
    <property type="match status" value="2"/>
</dbReference>
<feature type="transmembrane region" description="Helical" evidence="1">
    <location>
        <begin position="363"/>
        <end position="383"/>
    </location>
</feature>
<organism evidence="2 3">
    <name type="scientific">Oceanococcus atlanticus</name>
    <dbReference type="NCBI Taxonomy" id="1317117"/>
    <lineage>
        <taxon>Bacteria</taxon>
        <taxon>Pseudomonadati</taxon>
        <taxon>Pseudomonadota</taxon>
        <taxon>Gammaproteobacteria</taxon>
        <taxon>Chromatiales</taxon>
        <taxon>Oceanococcaceae</taxon>
        <taxon>Oceanococcus</taxon>
    </lineage>
</organism>
<dbReference type="Proteomes" id="UP000192342">
    <property type="component" value="Unassembled WGS sequence"/>
</dbReference>
<accession>A0A1Y1SAG9</accession>
<feature type="transmembrane region" description="Helical" evidence="1">
    <location>
        <begin position="970"/>
        <end position="991"/>
    </location>
</feature>
<dbReference type="PANTHER" id="PTHR32063:SF0">
    <property type="entry name" value="SWARMING MOTILITY PROTEIN SWRC"/>
    <property type="match status" value="1"/>
</dbReference>
<evidence type="ECO:0000313" key="2">
    <source>
        <dbReference type="EMBL" id="ORE85269.1"/>
    </source>
</evidence>
<keyword evidence="3" id="KW-1185">Reference proteome</keyword>
<feature type="transmembrane region" description="Helical" evidence="1">
    <location>
        <begin position="920"/>
        <end position="941"/>
    </location>
</feature>
<proteinExistence type="predicted"/>
<dbReference type="AlphaFoldDB" id="A0A1Y1SAG9"/>
<dbReference type="GO" id="GO:0042910">
    <property type="term" value="F:xenobiotic transmembrane transporter activity"/>
    <property type="evidence" value="ECO:0007669"/>
    <property type="project" value="TreeGrafter"/>
</dbReference>
<dbReference type="PRINTS" id="PR00702">
    <property type="entry name" value="ACRIFLAVINRP"/>
</dbReference>
<dbReference type="Gene3D" id="3.30.2090.10">
    <property type="entry name" value="Multidrug efflux transporter AcrB TolC docking domain, DN and DC subdomains"/>
    <property type="match status" value="2"/>
</dbReference>
<gene>
    <name evidence="2" type="ORF">ATO7_15837</name>
</gene>
<dbReference type="Gene3D" id="3.30.70.1430">
    <property type="entry name" value="Multidrug efflux transporter AcrB pore domain"/>
    <property type="match status" value="2"/>
</dbReference>
<protein>
    <submittedName>
        <fullName evidence="2">Cation/multidrug efflux pump</fullName>
    </submittedName>
</protein>
<feature type="transmembrane region" description="Helical" evidence="1">
    <location>
        <begin position="434"/>
        <end position="454"/>
    </location>
</feature>
<dbReference type="PANTHER" id="PTHR32063">
    <property type="match status" value="1"/>
</dbReference>
<dbReference type="SUPFAM" id="SSF82693">
    <property type="entry name" value="Multidrug efflux transporter AcrB pore domain, PN1, PN2, PC1 and PC2 subdomains"/>
    <property type="match status" value="2"/>
</dbReference>
<dbReference type="RefSeq" id="WP_083563413.1">
    <property type="nucleotide sequence ID" value="NZ_AQQV01000005.1"/>
</dbReference>
<dbReference type="GO" id="GO:0005886">
    <property type="term" value="C:plasma membrane"/>
    <property type="evidence" value="ECO:0007669"/>
    <property type="project" value="TreeGrafter"/>
</dbReference>
<comment type="caution">
    <text evidence="2">The sequence shown here is derived from an EMBL/GenBank/DDBJ whole genome shotgun (WGS) entry which is preliminary data.</text>
</comment>
<dbReference type="SUPFAM" id="SSF82866">
    <property type="entry name" value="Multidrug efflux transporter AcrB transmembrane domain"/>
    <property type="match status" value="2"/>
</dbReference>
<feature type="transmembrane region" description="Helical" evidence="1">
    <location>
        <begin position="466"/>
        <end position="485"/>
    </location>
</feature>
<reference evidence="2 3" key="1">
    <citation type="submission" date="2013-04" db="EMBL/GenBank/DDBJ databases">
        <title>Oceanococcus atlanticus 22II-S10r2 Genome Sequencing.</title>
        <authorList>
            <person name="Lai Q."/>
            <person name="Li G."/>
            <person name="Shao Z."/>
        </authorList>
    </citation>
    <scope>NUCLEOTIDE SEQUENCE [LARGE SCALE GENOMIC DNA]</scope>
    <source>
        <strain evidence="2 3">22II-S10r2</strain>
    </source>
</reference>
<dbReference type="STRING" id="1317117.ATO7_15837"/>
<dbReference type="Gene3D" id="3.30.70.1320">
    <property type="entry name" value="Multidrug efflux transporter AcrB pore domain like"/>
    <property type="match status" value="1"/>
</dbReference>
<feature type="transmembrane region" description="Helical" evidence="1">
    <location>
        <begin position="997"/>
        <end position="1021"/>
    </location>
</feature>
<keyword evidence="1" id="KW-0472">Membrane</keyword>
<evidence type="ECO:0000313" key="3">
    <source>
        <dbReference type="Proteomes" id="UP000192342"/>
    </source>
</evidence>
<evidence type="ECO:0000256" key="1">
    <source>
        <dbReference type="SAM" id="Phobius"/>
    </source>
</evidence>
<dbReference type="Gene3D" id="3.30.70.1440">
    <property type="entry name" value="Multidrug efflux transporter AcrB pore domain"/>
    <property type="match status" value="1"/>
</dbReference>
<keyword evidence="1" id="KW-0812">Transmembrane</keyword>
<name>A0A1Y1SAG9_9GAMM</name>
<feature type="transmembrane region" description="Helical" evidence="1">
    <location>
        <begin position="890"/>
        <end position="914"/>
    </location>
</feature>
<dbReference type="OrthoDB" id="9758297at2"/>
<feature type="transmembrane region" description="Helical" evidence="1">
    <location>
        <begin position="337"/>
        <end position="356"/>
    </location>
</feature>
<dbReference type="InterPro" id="IPR001036">
    <property type="entry name" value="Acrflvin-R"/>
</dbReference>
<keyword evidence="1" id="KW-1133">Transmembrane helix</keyword>